<evidence type="ECO:0000259" key="4">
    <source>
        <dbReference type="SMART" id="SM00385"/>
    </source>
</evidence>
<dbReference type="InterPro" id="IPR036915">
    <property type="entry name" value="Cyclin-like_sf"/>
</dbReference>
<evidence type="ECO:0000313" key="6">
    <source>
        <dbReference type="Proteomes" id="UP000274429"/>
    </source>
</evidence>
<dbReference type="FunFam" id="1.10.472.10:FF:000031">
    <property type="entry name" value="cyclin-L1-1-like isoform X1"/>
    <property type="match status" value="1"/>
</dbReference>
<dbReference type="GO" id="GO:0006357">
    <property type="term" value="P:regulation of transcription by RNA polymerase II"/>
    <property type="evidence" value="ECO:0007669"/>
    <property type="project" value="InterPro"/>
</dbReference>
<name>A0A0R3X9K2_HYDTA</name>
<evidence type="ECO:0000256" key="2">
    <source>
        <dbReference type="RuleBase" id="RU000383"/>
    </source>
</evidence>
<keyword evidence="1 2" id="KW-0195">Cyclin</keyword>
<protein>
    <submittedName>
        <fullName evidence="7">Cyclin-L1</fullName>
    </submittedName>
</protein>
<dbReference type="AlphaFoldDB" id="A0A0R3X9K2"/>
<sequence>MANSEWAYAGVHLSIDNYVIPQEKLFPTPSNLDGLDAETEFDLRYIGCELIQDAGTLLRLPQVAMATAQVLYQRYFYSKSFVRYVYEHYAMACIFLAAKIEECPRRIREVINVFNHMKQAREGRQFTPVLFDQAYVNLKRHIIKAERRVLKELGFCVHGKHPHKLIIMYLKSLSFENNKEFVQTSWNCMNDVLRTDVFVRHTPEAVACACIFLAARRLGIPLPRHPPWWEMFNVDDESVHEIALCLQRLYAREKPSVSALESRLAEVRKRQAEEREAAAAVAAAAAAAAATNKNTDALSVESPGSKAERAVPNGVKTKSSPCAPVSEAIQAEISASSESNKRTLERTNGVIVTDSKDLKLLNPRLAERRRPTAYSEMDLKSKKTSKTHTRSRSPVSRHNKSKVRRHRHSSTSASITSYSEESLSPVRSSDVRKSSICKIRHRETHRKRSRSPYNDGKYRRRHRSRSPSSYSSTSSRSDRSPPKHTSRNRISPHRSNRTNYRFKRLKKSCPIVAVTFRLTNLNASDFPPLPKRAYPNLYNEARSLSQVVQLPQEFLPSRSPAHVGFGYMIFKGLLEGFFHNTPFTIIRPTGAAG</sequence>
<comment type="similarity">
    <text evidence="2">Belongs to the cyclin family.</text>
</comment>
<reference evidence="5 6" key="2">
    <citation type="submission" date="2018-11" db="EMBL/GenBank/DDBJ databases">
        <authorList>
            <consortium name="Pathogen Informatics"/>
        </authorList>
    </citation>
    <scope>NUCLEOTIDE SEQUENCE [LARGE SCALE GENOMIC DNA]</scope>
</reference>
<evidence type="ECO:0000256" key="1">
    <source>
        <dbReference type="ARBA" id="ARBA00023127"/>
    </source>
</evidence>
<dbReference type="InterPro" id="IPR043198">
    <property type="entry name" value="Cyclin/Ssn8"/>
</dbReference>
<gene>
    <name evidence="5" type="ORF">TTAC_LOCUS10212</name>
</gene>
<dbReference type="InterPro" id="IPR006671">
    <property type="entry name" value="Cyclin_N"/>
</dbReference>
<feature type="compositionally biased region" description="Low complexity" evidence="3">
    <location>
        <begin position="410"/>
        <end position="424"/>
    </location>
</feature>
<dbReference type="PANTHER" id="PTHR10026">
    <property type="entry name" value="CYCLIN"/>
    <property type="match status" value="1"/>
</dbReference>
<organism evidence="7">
    <name type="scientific">Hydatigena taeniaeformis</name>
    <name type="common">Feline tapeworm</name>
    <name type="synonym">Taenia taeniaeformis</name>
    <dbReference type="NCBI Taxonomy" id="6205"/>
    <lineage>
        <taxon>Eukaryota</taxon>
        <taxon>Metazoa</taxon>
        <taxon>Spiralia</taxon>
        <taxon>Lophotrochozoa</taxon>
        <taxon>Platyhelminthes</taxon>
        <taxon>Cestoda</taxon>
        <taxon>Eucestoda</taxon>
        <taxon>Cyclophyllidea</taxon>
        <taxon>Taeniidae</taxon>
        <taxon>Hydatigera</taxon>
    </lineage>
</organism>
<feature type="domain" description="Cyclin-like" evidence="4">
    <location>
        <begin position="164"/>
        <end position="251"/>
    </location>
</feature>
<dbReference type="WBParaSite" id="TTAC_0001022701-mRNA-1">
    <property type="protein sequence ID" value="TTAC_0001022701-mRNA-1"/>
    <property type="gene ID" value="TTAC_0001022701"/>
</dbReference>
<dbReference type="Proteomes" id="UP000274429">
    <property type="component" value="Unassembled WGS sequence"/>
</dbReference>
<feature type="compositionally biased region" description="Basic residues" evidence="3">
    <location>
        <begin position="438"/>
        <end position="450"/>
    </location>
</feature>
<reference evidence="7" key="1">
    <citation type="submission" date="2017-02" db="UniProtKB">
        <authorList>
            <consortium name="WormBaseParasite"/>
        </authorList>
    </citation>
    <scope>IDENTIFICATION</scope>
</reference>
<dbReference type="CDD" id="cd20533">
    <property type="entry name" value="CYCLIN_CCNL_rpt2"/>
    <property type="match status" value="1"/>
</dbReference>
<feature type="domain" description="Cyclin-like" evidence="4">
    <location>
        <begin position="49"/>
        <end position="151"/>
    </location>
</feature>
<keyword evidence="6" id="KW-1185">Reference proteome</keyword>
<dbReference type="Gene3D" id="1.10.472.10">
    <property type="entry name" value="Cyclin-like"/>
    <property type="match status" value="2"/>
</dbReference>
<feature type="region of interest" description="Disordered" evidence="3">
    <location>
        <begin position="362"/>
        <end position="499"/>
    </location>
</feature>
<dbReference type="STRING" id="6205.A0A0R3X9K2"/>
<feature type="compositionally biased region" description="Basic residues" evidence="3">
    <location>
        <begin position="382"/>
        <end position="409"/>
    </location>
</feature>
<dbReference type="InterPro" id="IPR013763">
    <property type="entry name" value="Cyclin-like_dom"/>
</dbReference>
<proteinExistence type="inferred from homology"/>
<evidence type="ECO:0000313" key="7">
    <source>
        <dbReference type="WBParaSite" id="TTAC_0001022701-mRNA-1"/>
    </source>
</evidence>
<dbReference type="EMBL" id="UYWX01021431">
    <property type="protein sequence ID" value="VDM35192.1"/>
    <property type="molecule type" value="Genomic_DNA"/>
</dbReference>
<feature type="region of interest" description="Disordered" evidence="3">
    <location>
        <begin position="292"/>
        <end position="323"/>
    </location>
</feature>
<feature type="compositionally biased region" description="Low complexity" evidence="3">
    <location>
        <begin position="466"/>
        <end position="475"/>
    </location>
</feature>
<dbReference type="SMART" id="SM00385">
    <property type="entry name" value="CYCLIN"/>
    <property type="match status" value="2"/>
</dbReference>
<dbReference type="SUPFAM" id="SSF47954">
    <property type="entry name" value="Cyclin-like"/>
    <property type="match status" value="2"/>
</dbReference>
<evidence type="ECO:0000313" key="5">
    <source>
        <dbReference type="EMBL" id="VDM35192.1"/>
    </source>
</evidence>
<evidence type="ECO:0000256" key="3">
    <source>
        <dbReference type="SAM" id="MobiDB-lite"/>
    </source>
</evidence>
<dbReference type="PIRSF" id="PIRSF036580">
    <property type="entry name" value="Cyclin_L"/>
    <property type="match status" value="1"/>
</dbReference>
<feature type="compositionally biased region" description="Basic residues" evidence="3">
    <location>
        <begin position="482"/>
        <end position="499"/>
    </location>
</feature>
<dbReference type="GO" id="GO:0016538">
    <property type="term" value="F:cyclin-dependent protein serine/threonine kinase regulator activity"/>
    <property type="evidence" value="ECO:0007669"/>
    <property type="project" value="InterPro"/>
</dbReference>
<dbReference type="Pfam" id="PF00134">
    <property type="entry name" value="Cyclin_N"/>
    <property type="match status" value="1"/>
</dbReference>
<dbReference type="OrthoDB" id="10264655at2759"/>
<accession>A0A0R3X9K2</accession>